<name>M5SB80_9BACT</name>
<dbReference type="AlphaFoldDB" id="M5SB80"/>
<proteinExistence type="predicted"/>
<accession>M5SB80</accession>
<reference evidence="1 2" key="1">
    <citation type="journal article" date="2013" name="Mar. Genomics">
        <title>Expression of sulfatases in Rhodopirellula baltica and the diversity of sulfatases in the genus Rhodopirellula.</title>
        <authorList>
            <person name="Wegner C.E."/>
            <person name="Richter-Heitmann T."/>
            <person name="Klindworth A."/>
            <person name="Klockow C."/>
            <person name="Richter M."/>
            <person name="Achstetter T."/>
            <person name="Glockner F.O."/>
            <person name="Harder J."/>
        </authorList>
    </citation>
    <scope>NUCLEOTIDE SEQUENCE [LARGE SCALE GENOMIC DNA]</scope>
    <source>
        <strain evidence="1 2">SH398</strain>
    </source>
</reference>
<dbReference type="PATRIC" id="fig|1263868.3.peg.611"/>
<gene>
    <name evidence="1" type="ORF">RESH_00557</name>
</gene>
<comment type="caution">
    <text evidence="1">The sequence shown here is derived from an EMBL/GenBank/DDBJ whole genome shotgun (WGS) entry which is preliminary data.</text>
</comment>
<dbReference type="EMBL" id="ANOF01000015">
    <property type="protein sequence ID" value="EMI28893.1"/>
    <property type="molecule type" value="Genomic_DNA"/>
</dbReference>
<evidence type="ECO:0000313" key="1">
    <source>
        <dbReference type="EMBL" id="EMI28893.1"/>
    </source>
</evidence>
<organism evidence="1 2">
    <name type="scientific">Rhodopirellula europaea SH398</name>
    <dbReference type="NCBI Taxonomy" id="1263868"/>
    <lineage>
        <taxon>Bacteria</taxon>
        <taxon>Pseudomonadati</taxon>
        <taxon>Planctomycetota</taxon>
        <taxon>Planctomycetia</taxon>
        <taxon>Pirellulales</taxon>
        <taxon>Pirellulaceae</taxon>
        <taxon>Rhodopirellula</taxon>
    </lineage>
</organism>
<dbReference type="Proteomes" id="UP000011996">
    <property type="component" value="Unassembled WGS sequence"/>
</dbReference>
<evidence type="ECO:0000313" key="2">
    <source>
        <dbReference type="Proteomes" id="UP000011996"/>
    </source>
</evidence>
<protein>
    <submittedName>
        <fullName evidence="1">Uncharacterized protein</fullName>
    </submittedName>
</protein>
<sequence length="47" mass="5275">MNVLHQDGTARPSGLRMLVVIDRPAELLSLKRALGFFGHRTSLLEEE</sequence>